<evidence type="ECO:0000313" key="3">
    <source>
        <dbReference type="EMBL" id="EWM55036.1"/>
    </source>
</evidence>
<dbReference type="InterPro" id="IPR014710">
    <property type="entry name" value="RmlC-like_jellyroll"/>
</dbReference>
<dbReference type="PANTHER" id="PTHR35848:SF6">
    <property type="entry name" value="CUPIN TYPE-2 DOMAIN-CONTAINING PROTEIN"/>
    <property type="match status" value="1"/>
</dbReference>
<reference evidence="3 4" key="1">
    <citation type="journal article" date="2014" name="PLoS ONE">
        <title>Rumen cellulosomics: divergent fiber-degrading strategies revealed by comparative genome-wide analysis of six ruminococcal strains.</title>
        <authorList>
            <person name="Dassa B."/>
            <person name="Borovok I."/>
            <person name="Ruimy-Israeli V."/>
            <person name="Lamed R."/>
            <person name="Flint H.J."/>
            <person name="Duncan S.H."/>
            <person name="Henrissat B."/>
            <person name="Coutinho P."/>
            <person name="Morrison M."/>
            <person name="Mosoni P."/>
            <person name="Yeoman C.J."/>
            <person name="White B.A."/>
            <person name="Bayer E.A."/>
        </authorList>
    </citation>
    <scope>NUCLEOTIDE SEQUENCE [LARGE SCALE GENOMIC DNA]</scope>
    <source>
        <strain evidence="3 4">007c</strain>
    </source>
</reference>
<dbReference type="InterPro" id="IPR013096">
    <property type="entry name" value="Cupin_2"/>
</dbReference>
<dbReference type="Pfam" id="PF07883">
    <property type="entry name" value="Cupin_2"/>
    <property type="match status" value="1"/>
</dbReference>
<protein>
    <recommendedName>
        <fullName evidence="2">Cupin type-2 domain-containing protein</fullName>
    </recommendedName>
</protein>
<organism evidence="3 4">
    <name type="scientific">Ruminococcus flavefaciens 007c</name>
    <dbReference type="NCBI Taxonomy" id="1341157"/>
    <lineage>
        <taxon>Bacteria</taxon>
        <taxon>Bacillati</taxon>
        <taxon>Bacillota</taxon>
        <taxon>Clostridia</taxon>
        <taxon>Eubacteriales</taxon>
        <taxon>Oscillospiraceae</taxon>
        <taxon>Ruminococcus</taxon>
    </lineage>
</organism>
<dbReference type="Gene3D" id="2.60.120.10">
    <property type="entry name" value="Jelly Rolls"/>
    <property type="match status" value="1"/>
</dbReference>
<dbReference type="eggNOG" id="COG1917">
    <property type="taxonomic scope" value="Bacteria"/>
</dbReference>
<dbReference type="GO" id="GO:0046872">
    <property type="term" value="F:metal ion binding"/>
    <property type="evidence" value="ECO:0007669"/>
    <property type="project" value="UniProtKB-KW"/>
</dbReference>
<comment type="caution">
    <text evidence="3">The sequence shown here is derived from an EMBL/GenBank/DDBJ whole genome shotgun (WGS) entry which is preliminary data.</text>
</comment>
<dbReference type="PANTHER" id="PTHR35848">
    <property type="entry name" value="OXALATE-BINDING PROTEIN"/>
    <property type="match status" value="1"/>
</dbReference>
<dbReference type="InterPro" id="IPR051610">
    <property type="entry name" value="GPI/OXD"/>
</dbReference>
<dbReference type="RefSeq" id="WP_019679528.1">
    <property type="nucleotide sequence ID" value="NZ_ATAX01000006.1"/>
</dbReference>
<feature type="domain" description="Cupin type-2" evidence="2">
    <location>
        <begin position="39"/>
        <end position="105"/>
    </location>
</feature>
<evidence type="ECO:0000256" key="1">
    <source>
        <dbReference type="ARBA" id="ARBA00022723"/>
    </source>
</evidence>
<keyword evidence="4" id="KW-1185">Reference proteome</keyword>
<gene>
    <name evidence="3" type="ORF">RF007C_05030</name>
</gene>
<name>W7UIG8_RUMFL</name>
<dbReference type="PATRIC" id="fig|1341157.4.peg.143"/>
<evidence type="ECO:0000313" key="4">
    <source>
        <dbReference type="Proteomes" id="UP000019365"/>
    </source>
</evidence>
<sequence length="112" mass="12678">MSEHIINDAQFTKHPTQEGVFMKHFFSSKDNDRLNNLEVKIIPGYCIAPHIHENSSEFFYVVSGEGEFLDGEEWKKIEKGVAFVAPMGMTHGIRNTGKDVLTLFSTFSPATR</sequence>
<dbReference type="SUPFAM" id="SSF51182">
    <property type="entry name" value="RmlC-like cupins"/>
    <property type="match status" value="1"/>
</dbReference>
<dbReference type="Proteomes" id="UP000019365">
    <property type="component" value="Unassembled WGS sequence"/>
</dbReference>
<evidence type="ECO:0000259" key="2">
    <source>
        <dbReference type="Pfam" id="PF07883"/>
    </source>
</evidence>
<keyword evidence="1" id="KW-0479">Metal-binding</keyword>
<dbReference type="OrthoDB" id="9797047at2"/>
<dbReference type="AlphaFoldDB" id="W7UIG8"/>
<accession>W7UIG8</accession>
<dbReference type="EMBL" id="ATAX01000006">
    <property type="protein sequence ID" value="EWM55036.1"/>
    <property type="molecule type" value="Genomic_DNA"/>
</dbReference>
<dbReference type="InterPro" id="IPR011051">
    <property type="entry name" value="RmlC_Cupin_sf"/>
</dbReference>
<proteinExistence type="predicted"/>